<keyword evidence="6" id="KW-1185">Reference proteome</keyword>
<feature type="region of interest" description="Disordered" evidence="3">
    <location>
        <begin position="1"/>
        <end position="57"/>
    </location>
</feature>
<dbReference type="AlphaFoldDB" id="W4KFE8"/>
<dbReference type="HOGENOM" id="CLU_014094_0_0_1"/>
<dbReference type="InterPro" id="IPR038090">
    <property type="entry name" value="Cdt1_C_WH_dom_sf"/>
</dbReference>
<evidence type="ECO:0000256" key="2">
    <source>
        <dbReference type="ARBA" id="ARBA00023306"/>
    </source>
</evidence>
<keyword evidence="2" id="KW-0131">Cell cycle</keyword>
<evidence type="ECO:0000313" key="5">
    <source>
        <dbReference type="EMBL" id="ETW84568.1"/>
    </source>
</evidence>
<sequence>MSDMYTSLGISPRKKRRLIDDEDDKALTPKKIRTAPPSPPKTVTRQRAESSPTNLPPHLNRLYAAQTALQHALSHALATCAVSPSSDTGIVRNVLNHQSLHSYTGLTTAFDMNDLKRLCWLWEWDGKDIAPPNTIRKSDGDDNPFLEEEVPSSQPKDWTRGAMGFVISPSTHFSKIAKSRIPAYGIGIEVEIDIDKDMGSGIASVARWTAASESRRKEVLSKLQRWAELHSGTDLIPNLHMANLPQLNIPPKPSTLTRLLASSSPKATSSISILATPSSPTSPSKKPAKHLVKKPLKESEGSAIAFPILPAPKLTSDSKNSVSFPKTPSRHSRGVSLIGLLTPHTPSTSPSQTHSGDSLPSTPVHQRGPHAVTVPQTPTSSRRAALYDRIRQKSITSTPSKSVSCDIPQGKLTRDQLLKMSQDEMRRRMLLGRLGGVAESVWMLFSAPTGITAAPARKRRALPVSEVIAAILKSSPVPVSAAEAQESLNLLTSICPSFVKLLDINDEEWLEMPAQTQTESGPKPPPSPGSSRNKDDSAAEVLTRSPRRVKREGGVLREVRERIRRELELAD</sequence>
<name>W4KFE8_HETIT</name>
<proteinExistence type="inferred from homology"/>
<feature type="region of interest" description="Disordered" evidence="3">
    <location>
        <begin position="514"/>
        <end position="554"/>
    </location>
</feature>
<dbReference type="InParanoid" id="W4KFE8"/>
<accession>W4KFE8</accession>
<dbReference type="RefSeq" id="XP_009543205.1">
    <property type="nucleotide sequence ID" value="XM_009544910.1"/>
</dbReference>
<feature type="region of interest" description="Disordered" evidence="3">
    <location>
        <begin position="133"/>
        <end position="153"/>
    </location>
</feature>
<dbReference type="EMBL" id="KI925456">
    <property type="protein sequence ID" value="ETW84568.1"/>
    <property type="molecule type" value="Genomic_DNA"/>
</dbReference>
<feature type="compositionally biased region" description="Low complexity" evidence="3">
    <location>
        <begin position="342"/>
        <end position="355"/>
    </location>
</feature>
<feature type="compositionally biased region" description="Low complexity" evidence="3">
    <location>
        <begin position="270"/>
        <end position="285"/>
    </location>
</feature>
<organism evidence="5 6">
    <name type="scientific">Heterobasidion irregulare (strain TC 32-1)</name>
    <dbReference type="NCBI Taxonomy" id="747525"/>
    <lineage>
        <taxon>Eukaryota</taxon>
        <taxon>Fungi</taxon>
        <taxon>Dikarya</taxon>
        <taxon>Basidiomycota</taxon>
        <taxon>Agaricomycotina</taxon>
        <taxon>Agaricomycetes</taxon>
        <taxon>Russulales</taxon>
        <taxon>Bondarzewiaceae</taxon>
        <taxon>Heterobasidion</taxon>
        <taxon>Heterobasidion annosum species complex</taxon>
    </lineage>
</organism>
<comment type="similarity">
    <text evidence="1">Belongs to the Cdt1 family.</text>
</comment>
<feature type="compositionally biased region" description="Acidic residues" evidence="3">
    <location>
        <begin position="141"/>
        <end position="150"/>
    </location>
</feature>
<dbReference type="OrthoDB" id="3366139at2759"/>
<dbReference type="eggNOG" id="ENOG502S7XS">
    <property type="taxonomic scope" value="Eukaryota"/>
</dbReference>
<evidence type="ECO:0000259" key="4">
    <source>
        <dbReference type="Pfam" id="PF16679"/>
    </source>
</evidence>
<feature type="region of interest" description="Disordered" evidence="3">
    <location>
        <begin position="340"/>
        <end position="382"/>
    </location>
</feature>
<dbReference type="Proteomes" id="UP000030671">
    <property type="component" value="Unassembled WGS sequence"/>
</dbReference>
<dbReference type="GeneID" id="20677430"/>
<dbReference type="Pfam" id="PF16679">
    <property type="entry name" value="CDT1_C"/>
    <property type="match status" value="1"/>
</dbReference>
<gene>
    <name evidence="5" type="ORF">HETIRDRAFT_47201</name>
</gene>
<feature type="compositionally biased region" description="Polar residues" evidence="3">
    <location>
        <begin position="41"/>
        <end position="53"/>
    </location>
</feature>
<dbReference type="KEGG" id="hir:HETIRDRAFT_47201"/>
<dbReference type="Gene3D" id="1.10.10.1420">
    <property type="entry name" value="DNA replication factor Cdt1, C-terminal WH domain"/>
    <property type="match status" value="1"/>
</dbReference>
<feature type="domain" description="DNA replication factor Cdt1 C-terminal" evidence="4">
    <location>
        <begin position="402"/>
        <end position="504"/>
    </location>
</feature>
<feature type="region of interest" description="Disordered" evidence="3">
    <location>
        <begin position="270"/>
        <end position="297"/>
    </location>
</feature>
<reference evidence="5 6" key="1">
    <citation type="journal article" date="2012" name="New Phytol.">
        <title>Insight into trade-off between wood decay and parasitism from the genome of a fungal forest pathogen.</title>
        <authorList>
            <person name="Olson A."/>
            <person name="Aerts A."/>
            <person name="Asiegbu F."/>
            <person name="Belbahri L."/>
            <person name="Bouzid O."/>
            <person name="Broberg A."/>
            <person name="Canback B."/>
            <person name="Coutinho P.M."/>
            <person name="Cullen D."/>
            <person name="Dalman K."/>
            <person name="Deflorio G."/>
            <person name="van Diepen L.T."/>
            <person name="Dunand C."/>
            <person name="Duplessis S."/>
            <person name="Durling M."/>
            <person name="Gonthier P."/>
            <person name="Grimwood J."/>
            <person name="Fossdal C.G."/>
            <person name="Hansson D."/>
            <person name="Henrissat B."/>
            <person name="Hietala A."/>
            <person name="Himmelstrand K."/>
            <person name="Hoffmeister D."/>
            <person name="Hogberg N."/>
            <person name="James T.Y."/>
            <person name="Karlsson M."/>
            <person name="Kohler A."/>
            <person name="Kues U."/>
            <person name="Lee Y.H."/>
            <person name="Lin Y.C."/>
            <person name="Lind M."/>
            <person name="Lindquist E."/>
            <person name="Lombard V."/>
            <person name="Lucas S."/>
            <person name="Lunden K."/>
            <person name="Morin E."/>
            <person name="Murat C."/>
            <person name="Park J."/>
            <person name="Raffaello T."/>
            <person name="Rouze P."/>
            <person name="Salamov A."/>
            <person name="Schmutz J."/>
            <person name="Solheim H."/>
            <person name="Stahlberg J."/>
            <person name="Velez H."/>
            <person name="de Vries R.P."/>
            <person name="Wiebenga A."/>
            <person name="Woodward S."/>
            <person name="Yakovlev I."/>
            <person name="Garbelotto M."/>
            <person name="Martin F."/>
            <person name="Grigoriev I.V."/>
            <person name="Stenlid J."/>
        </authorList>
    </citation>
    <scope>NUCLEOTIDE SEQUENCE [LARGE SCALE GENOMIC DNA]</scope>
    <source>
        <strain evidence="5 6">TC 32-1</strain>
    </source>
</reference>
<evidence type="ECO:0000256" key="1">
    <source>
        <dbReference type="ARBA" id="ARBA00008356"/>
    </source>
</evidence>
<evidence type="ECO:0000313" key="6">
    <source>
        <dbReference type="Proteomes" id="UP000030671"/>
    </source>
</evidence>
<dbReference type="InterPro" id="IPR032054">
    <property type="entry name" value="Cdt1_C"/>
</dbReference>
<evidence type="ECO:0000256" key="3">
    <source>
        <dbReference type="SAM" id="MobiDB-lite"/>
    </source>
</evidence>
<protein>
    <recommendedName>
        <fullName evidence="4">DNA replication factor Cdt1 C-terminal domain-containing protein</fullName>
    </recommendedName>
</protein>